<evidence type="ECO:0000313" key="2">
    <source>
        <dbReference type="Proteomes" id="UP000222460"/>
    </source>
</evidence>
<reference evidence="2" key="1">
    <citation type="submission" date="2017-10" db="EMBL/GenBank/DDBJ databases">
        <title>FDA dAtabase for Regulatory Grade micrObial Sequences (FDA-ARGOS): Supporting development and validation of Infectious Disease Dx tests.</title>
        <authorList>
            <person name="Goldberg B."/>
            <person name="Campos J."/>
            <person name="Tallon L."/>
            <person name="Sadzewicz L."/>
            <person name="Ott S."/>
            <person name="Zhao X."/>
            <person name="Nagaraj S."/>
            <person name="Vavikolanu K."/>
            <person name="Aluvathingal J."/>
            <person name="Nadendla S."/>
            <person name="Geyer C."/>
            <person name="Sichtig H."/>
        </authorList>
    </citation>
    <scope>NUCLEOTIDE SEQUENCE [LARGE SCALE GENOMIC DNA]</scope>
    <source>
        <strain evidence="2">FDAARGOS_376</strain>
    </source>
</reference>
<name>A0A2C5WDG6_PSEPU</name>
<accession>A0A2C5WDG6</accession>
<organism evidence="1 2">
    <name type="scientific">Pseudomonas putida</name>
    <name type="common">Arthrobacter siderocapsulatus</name>
    <dbReference type="NCBI Taxonomy" id="303"/>
    <lineage>
        <taxon>Bacteria</taxon>
        <taxon>Pseudomonadati</taxon>
        <taxon>Pseudomonadota</taxon>
        <taxon>Gammaproteobacteria</taxon>
        <taxon>Pseudomonadales</taxon>
        <taxon>Pseudomonadaceae</taxon>
        <taxon>Pseudomonas</taxon>
    </lineage>
</organism>
<protein>
    <submittedName>
        <fullName evidence="1">Uncharacterized protein</fullName>
    </submittedName>
</protein>
<proteinExistence type="predicted"/>
<evidence type="ECO:0000313" key="1">
    <source>
        <dbReference type="EMBL" id="PHH43897.1"/>
    </source>
</evidence>
<dbReference type="Proteomes" id="UP000222460">
    <property type="component" value="Unassembled WGS sequence"/>
</dbReference>
<comment type="caution">
    <text evidence="1">The sequence shown here is derived from an EMBL/GenBank/DDBJ whole genome shotgun (WGS) entry which is preliminary data.</text>
</comment>
<gene>
    <name evidence="1" type="ORF">CRX57_27955</name>
</gene>
<dbReference type="AlphaFoldDB" id="A0A2C5WDG6"/>
<sequence>MIRDIHITAQEPNGGSYFSSMAQKELFFPSGAATRFMRKNVLVRYIWLVMGPQLFSQTTTSFEVNLMSAMQGLVYYR</sequence>
<dbReference type="EMBL" id="PDKZ01000002">
    <property type="protein sequence ID" value="PHH43897.1"/>
    <property type="molecule type" value="Genomic_DNA"/>
</dbReference>